<evidence type="ECO:0000256" key="1">
    <source>
        <dbReference type="ARBA" id="ARBA00022723"/>
    </source>
</evidence>
<dbReference type="Pfam" id="PF01753">
    <property type="entry name" value="zf-MYND"/>
    <property type="match status" value="1"/>
</dbReference>
<keyword evidence="2" id="KW-0677">Repeat</keyword>
<dbReference type="SUPFAM" id="SSF144232">
    <property type="entry name" value="HIT/MYND zinc finger-like"/>
    <property type="match status" value="1"/>
</dbReference>
<dbReference type="InterPro" id="IPR036770">
    <property type="entry name" value="Ankyrin_rpt-contain_sf"/>
</dbReference>
<dbReference type="GO" id="GO:0008270">
    <property type="term" value="F:zinc ion binding"/>
    <property type="evidence" value="ECO:0007669"/>
    <property type="project" value="UniProtKB-KW"/>
</dbReference>
<evidence type="ECO:0000256" key="3">
    <source>
        <dbReference type="ARBA" id="ARBA00022771"/>
    </source>
</evidence>
<feature type="repeat" description="ANK" evidence="6">
    <location>
        <begin position="168"/>
        <end position="200"/>
    </location>
</feature>
<sequence>MSKYLHEYNEGRCRTCGRTALFETDDAGNMIFTKENKPIKKANLMICTSCKSVQYCCKEHQVEDWPNHKFFCKRFRKLIAEYKMMRDTRPRGTPKPKKPTPYPLHDFIEEGDWPGLLQYITENPGYDVNADGDQFMSSLVLACGQGQMECVHILLDNGANISAECGSSNLTPLQYASWWGHDDIVQLLLNHGVDVNQTNTHGTYALGFAVGRLQPSVAKLLLRYGADPNQRNLLGWTPLMQLVCMGATIQEDDPNDDNRSDLQRKVEDNPKIVSIAKMLLEAGADINAQNHSQFGICDFRGDTALNMCADDNKVDIMEFLISEGALVDIQREHDGRNALLAAAEYNAHEALNLLIRSGADTTVRDKSGRDYHDLLALPWPRDDDE</sequence>
<evidence type="ECO:0000256" key="7">
    <source>
        <dbReference type="PROSITE-ProRule" id="PRU00134"/>
    </source>
</evidence>
<dbReference type="PRINTS" id="PR01415">
    <property type="entry name" value="ANKYRIN"/>
</dbReference>
<dbReference type="PROSITE" id="PS50088">
    <property type="entry name" value="ANK_REPEAT"/>
    <property type="match status" value="4"/>
</dbReference>
<feature type="domain" description="MYND-type" evidence="8">
    <location>
        <begin position="13"/>
        <end position="72"/>
    </location>
</feature>
<dbReference type="Proteomes" id="UP001224775">
    <property type="component" value="Unassembled WGS sequence"/>
</dbReference>
<evidence type="ECO:0000313" key="9">
    <source>
        <dbReference type="EMBL" id="KAK1733975.1"/>
    </source>
</evidence>
<dbReference type="InterPro" id="IPR002893">
    <property type="entry name" value="Znf_MYND"/>
</dbReference>
<dbReference type="SUPFAM" id="SSF48403">
    <property type="entry name" value="Ankyrin repeat"/>
    <property type="match status" value="1"/>
</dbReference>
<feature type="repeat" description="ANK" evidence="6">
    <location>
        <begin position="334"/>
        <end position="366"/>
    </location>
</feature>
<dbReference type="AlphaFoldDB" id="A0AAD8XV44"/>
<keyword evidence="3 7" id="KW-0863">Zinc-finger</keyword>
<reference evidence="9" key="1">
    <citation type="submission" date="2023-06" db="EMBL/GenBank/DDBJ databases">
        <title>Survivors Of The Sea: Transcriptome response of Skeletonema marinoi to long-term dormancy.</title>
        <authorList>
            <person name="Pinder M.I.M."/>
            <person name="Kourtchenko O."/>
            <person name="Robertson E.K."/>
            <person name="Larsson T."/>
            <person name="Maumus F."/>
            <person name="Osuna-Cruz C.M."/>
            <person name="Vancaester E."/>
            <person name="Stenow R."/>
            <person name="Vandepoele K."/>
            <person name="Ploug H."/>
            <person name="Bruchert V."/>
            <person name="Godhe A."/>
            <person name="Topel M."/>
        </authorList>
    </citation>
    <scope>NUCLEOTIDE SEQUENCE</scope>
    <source>
        <strain evidence="9">R05AC</strain>
    </source>
</reference>
<evidence type="ECO:0000256" key="5">
    <source>
        <dbReference type="ARBA" id="ARBA00023043"/>
    </source>
</evidence>
<evidence type="ECO:0000259" key="8">
    <source>
        <dbReference type="PROSITE" id="PS50865"/>
    </source>
</evidence>
<dbReference type="EMBL" id="JATAAI010000042">
    <property type="protein sequence ID" value="KAK1733975.1"/>
    <property type="molecule type" value="Genomic_DNA"/>
</dbReference>
<dbReference type="Gene3D" id="1.25.40.20">
    <property type="entry name" value="Ankyrin repeat-containing domain"/>
    <property type="match status" value="2"/>
</dbReference>
<evidence type="ECO:0000256" key="4">
    <source>
        <dbReference type="ARBA" id="ARBA00022833"/>
    </source>
</evidence>
<keyword evidence="5 6" id="KW-0040">ANK repeat</keyword>
<organism evidence="9 10">
    <name type="scientific">Skeletonema marinoi</name>
    <dbReference type="NCBI Taxonomy" id="267567"/>
    <lineage>
        <taxon>Eukaryota</taxon>
        <taxon>Sar</taxon>
        <taxon>Stramenopiles</taxon>
        <taxon>Ochrophyta</taxon>
        <taxon>Bacillariophyta</taxon>
        <taxon>Coscinodiscophyceae</taxon>
        <taxon>Thalassiosirophycidae</taxon>
        <taxon>Thalassiosirales</taxon>
        <taxon>Skeletonemataceae</taxon>
        <taxon>Skeletonema</taxon>
        <taxon>Skeletonema marinoi-dohrnii complex</taxon>
    </lineage>
</organism>
<dbReference type="PROSITE" id="PS50865">
    <property type="entry name" value="ZF_MYND_2"/>
    <property type="match status" value="1"/>
</dbReference>
<dbReference type="InterPro" id="IPR002110">
    <property type="entry name" value="Ankyrin_rpt"/>
</dbReference>
<keyword evidence="4" id="KW-0862">Zinc</keyword>
<accession>A0AAD8XV44</accession>
<keyword evidence="1" id="KW-0479">Metal-binding</keyword>
<dbReference type="PANTHER" id="PTHR24198:SF165">
    <property type="entry name" value="ANKYRIN REPEAT-CONTAINING PROTEIN-RELATED"/>
    <property type="match status" value="1"/>
</dbReference>
<dbReference type="Pfam" id="PF12796">
    <property type="entry name" value="Ank_2"/>
    <property type="match status" value="2"/>
</dbReference>
<feature type="repeat" description="ANK" evidence="6">
    <location>
        <begin position="201"/>
        <end position="233"/>
    </location>
</feature>
<protein>
    <submittedName>
        <fullName evidence="9">Ankyrin repeat domain-containing protein</fullName>
    </submittedName>
</protein>
<name>A0AAD8XV44_9STRA</name>
<gene>
    <name evidence="9" type="ORF">QTG54_015233</name>
</gene>
<comment type="caution">
    <text evidence="9">The sequence shown here is derived from an EMBL/GenBank/DDBJ whole genome shotgun (WGS) entry which is preliminary data.</text>
</comment>
<feature type="repeat" description="ANK" evidence="6">
    <location>
        <begin position="300"/>
        <end position="332"/>
    </location>
</feature>
<evidence type="ECO:0000256" key="6">
    <source>
        <dbReference type="PROSITE-ProRule" id="PRU00023"/>
    </source>
</evidence>
<dbReference type="PROSITE" id="PS50297">
    <property type="entry name" value="ANK_REP_REGION"/>
    <property type="match status" value="2"/>
</dbReference>
<evidence type="ECO:0000256" key="2">
    <source>
        <dbReference type="ARBA" id="ARBA00022737"/>
    </source>
</evidence>
<dbReference type="Gene3D" id="6.10.140.2220">
    <property type="match status" value="1"/>
</dbReference>
<keyword evidence="10" id="KW-1185">Reference proteome</keyword>
<proteinExistence type="predicted"/>
<dbReference type="PANTHER" id="PTHR24198">
    <property type="entry name" value="ANKYRIN REPEAT AND PROTEIN KINASE DOMAIN-CONTAINING PROTEIN"/>
    <property type="match status" value="1"/>
</dbReference>
<evidence type="ECO:0000313" key="10">
    <source>
        <dbReference type="Proteomes" id="UP001224775"/>
    </source>
</evidence>
<dbReference type="SMART" id="SM00248">
    <property type="entry name" value="ANK"/>
    <property type="match status" value="6"/>
</dbReference>